<feature type="compositionally biased region" description="Low complexity" evidence="1">
    <location>
        <begin position="556"/>
        <end position="567"/>
    </location>
</feature>
<feature type="compositionally biased region" description="Basic and acidic residues" evidence="1">
    <location>
        <begin position="340"/>
        <end position="359"/>
    </location>
</feature>
<accession>A0A9Q8PKQ4</accession>
<protein>
    <submittedName>
        <fullName evidence="2">Uncharacterized protein</fullName>
    </submittedName>
</protein>
<dbReference type="EMBL" id="CP090174">
    <property type="protein sequence ID" value="UJO24285.1"/>
    <property type="molecule type" value="Genomic_DNA"/>
</dbReference>
<feature type="compositionally biased region" description="Low complexity" evidence="1">
    <location>
        <begin position="466"/>
        <end position="482"/>
    </location>
</feature>
<feature type="region of interest" description="Disordered" evidence="1">
    <location>
        <begin position="287"/>
        <end position="359"/>
    </location>
</feature>
<dbReference type="AlphaFoldDB" id="A0A9Q8PKQ4"/>
<feature type="compositionally biased region" description="Acidic residues" evidence="1">
    <location>
        <begin position="453"/>
        <end position="463"/>
    </location>
</feature>
<feature type="region of interest" description="Disordered" evidence="1">
    <location>
        <begin position="453"/>
        <end position="655"/>
    </location>
</feature>
<proteinExistence type="predicted"/>
<evidence type="ECO:0000313" key="2">
    <source>
        <dbReference type="EMBL" id="UJO24285.1"/>
    </source>
</evidence>
<sequence>MASLPSTSSRTLPVTTTGEVVPARLTRTNQTDGHQVQLSHDTASAALMSPKSTSPPLRVFKDPASQGKEVLCSWTSKTGDMSRNGRKHQDGDGCKYFGTAHDIIARPLEDGDSKPASAPFSDKIRKLVEFHTDPSSPISKVAQFSDEVDIDPDSEEIIRRIGLQAAGDASLGADAVVLAQSAEGIWFIGKVVAVSKATDGSIQTLDVQYYHMVSEGTFASAACTPKQVKLMTPGMPCKATPKGKAVFPHVGYQAVHQYKSGMKRRIIHRDQDNGAQVEIKEETVETLGKKKAPQQNFTDADGNKVKGNEQDKKNHYRGRSIENGRRARRDLQTIAGQLTDEARADPLTQESKHEADSKTAFRSSYPVNLARMGYIVASYEEFESLTGLTPARITAWRREYVRVVRRHNGDKPRKKKNQADLSLKRGDNKLSGSGNARVLIPTTWPKLEYPEWSDVEDENDGADPQDASVTSATTTVTDPTASEGDTIVTTEQTDIVDEAAGTGVFAAKPRPSITTSTRTAADAKQQPTRSTKSTKRKAKTSTSDLDMGGNVSQTEAADSSQVVDAAARPSDPLPSTTSAGATTAEAQPAVTIKKTKRRAKAGHPTDDVSDAINSKPAGILSKAPQKQRGADTKRQKLDDDEYVPRGSKATSHEEVMRAREEMDGVPDMASKSIQQLREEGEYPFCHSCTVDTPLFESEFADGVCADCLEAINNGT</sequence>
<dbReference type="GeneID" id="71993873"/>
<dbReference type="RefSeq" id="XP_047768651.1">
    <property type="nucleotide sequence ID" value="XM_047913143.1"/>
</dbReference>
<feature type="compositionally biased region" description="Low complexity" evidence="1">
    <location>
        <begin position="575"/>
        <end position="586"/>
    </location>
</feature>
<reference evidence="2" key="2">
    <citation type="journal article" date="2022" name="Microb. Genom.">
        <title>A chromosome-scale genome assembly of the tomato pathogen Cladosporium fulvum reveals a compartmentalized genome architecture and the presence of a dispensable chromosome.</title>
        <authorList>
            <person name="Zaccaron A.Z."/>
            <person name="Chen L.H."/>
            <person name="Samaras A."/>
            <person name="Stergiopoulos I."/>
        </authorList>
    </citation>
    <scope>NUCLEOTIDE SEQUENCE</scope>
    <source>
        <strain evidence="2">Race5_Kim</strain>
    </source>
</reference>
<reference evidence="2" key="1">
    <citation type="submission" date="2021-12" db="EMBL/GenBank/DDBJ databases">
        <authorList>
            <person name="Zaccaron A."/>
            <person name="Stergiopoulos I."/>
        </authorList>
    </citation>
    <scope>NUCLEOTIDE SEQUENCE</scope>
    <source>
        <strain evidence="2">Race5_Kim</strain>
    </source>
</reference>
<evidence type="ECO:0000256" key="1">
    <source>
        <dbReference type="SAM" id="MobiDB-lite"/>
    </source>
</evidence>
<dbReference type="Proteomes" id="UP000756132">
    <property type="component" value="Chromosome 12"/>
</dbReference>
<keyword evidence="3" id="KW-1185">Reference proteome</keyword>
<evidence type="ECO:0000313" key="3">
    <source>
        <dbReference type="Proteomes" id="UP000756132"/>
    </source>
</evidence>
<feature type="compositionally biased region" description="Basic and acidic residues" evidence="1">
    <location>
        <begin position="301"/>
        <end position="331"/>
    </location>
</feature>
<feature type="region of interest" description="Disordered" evidence="1">
    <location>
        <begin position="407"/>
        <end position="437"/>
    </location>
</feature>
<dbReference type="KEGG" id="ffu:CLAFUR5_13995"/>
<organism evidence="2 3">
    <name type="scientific">Passalora fulva</name>
    <name type="common">Tomato leaf mold</name>
    <name type="synonym">Cladosporium fulvum</name>
    <dbReference type="NCBI Taxonomy" id="5499"/>
    <lineage>
        <taxon>Eukaryota</taxon>
        <taxon>Fungi</taxon>
        <taxon>Dikarya</taxon>
        <taxon>Ascomycota</taxon>
        <taxon>Pezizomycotina</taxon>
        <taxon>Dothideomycetes</taxon>
        <taxon>Dothideomycetidae</taxon>
        <taxon>Mycosphaerellales</taxon>
        <taxon>Mycosphaerellaceae</taxon>
        <taxon>Fulvia</taxon>
    </lineage>
</organism>
<gene>
    <name evidence="2" type="ORF">CLAFUR5_13995</name>
</gene>
<feature type="compositionally biased region" description="Basic and acidic residues" evidence="1">
    <location>
        <begin position="628"/>
        <end position="637"/>
    </location>
</feature>
<name>A0A9Q8PKQ4_PASFU</name>